<reference evidence="6 7" key="1">
    <citation type="submission" date="2016-08" db="EMBL/GenBank/DDBJ databases">
        <title>Whole genome sequence of Mesorhizobium sp. strain UASWS1009 isolated from industrial sewage.</title>
        <authorList>
            <person name="Crovadore J."/>
            <person name="Calmin G."/>
            <person name="Chablais R."/>
            <person name="Cochard B."/>
            <person name="Lefort F."/>
        </authorList>
    </citation>
    <scope>NUCLEOTIDE SEQUENCE [LARGE SCALE GENOMIC DNA]</scope>
    <source>
        <strain evidence="6 7">UASWS1009</strain>
    </source>
</reference>
<dbReference type="EMBL" id="MDEO01000035">
    <property type="protein sequence ID" value="OCX14826.1"/>
    <property type="molecule type" value="Genomic_DNA"/>
</dbReference>
<dbReference type="GO" id="GO:0000271">
    <property type="term" value="P:polysaccharide biosynthetic process"/>
    <property type="evidence" value="ECO:0007669"/>
    <property type="project" value="TreeGrafter"/>
</dbReference>
<keyword evidence="7" id="KW-1185">Reference proteome</keyword>
<name>A0A1C2DJH9_9HYPH</name>
<dbReference type="InterPro" id="IPR015421">
    <property type="entry name" value="PyrdxlP-dep_Trfase_major"/>
</dbReference>
<evidence type="ECO:0000313" key="7">
    <source>
        <dbReference type="Proteomes" id="UP000094412"/>
    </source>
</evidence>
<comment type="similarity">
    <text evidence="2 5">Belongs to the DegT/DnrJ/EryC1 family.</text>
</comment>
<keyword evidence="1 4" id="KW-0663">Pyridoxal phosphate</keyword>
<dbReference type="Proteomes" id="UP000094412">
    <property type="component" value="Unassembled WGS sequence"/>
</dbReference>
<evidence type="ECO:0000256" key="2">
    <source>
        <dbReference type="ARBA" id="ARBA00037999"/>
    </source>
</evidence>
<dbReference type="OrthoDB" id="9768668at2"/>
<dbReference type="GO" id="GO:0030170">
    <property type="term" value="F:pyridoxal phosphate binding"/>
    <property type="evidence" value="ECO:0007669"/>
    <property type="project" value="TreeGrafter"/>
</dbReference>
<evidence type="ECO:0000256" key="5">
    <source>
        <dbReference type="RuleBase" id="RU004508"/>
    </source>
</evidence>
<dbReference type="RefSeq" id="WP_024925194.1">
    <property type="nucleotide sequence ID" value="NZ_MDEO01000035.1"/>
</dbReference>
<sequence length="366" mass="40180">MIKFLDLNTQYQSIKPEIDAAIAAVIEESAFIGGRHVRQFEEDFGNWVGSSDCIGVANGTDALEIAIEALGLPADSEIIVPANSFIATSEAVGRAGHKIVFADVDPHSYTLTAETVRDKLSVHTKAIIAVHLYGHPCDMDEIMGLAGEYGIKVIEDSAQAHGAECRGRKVGTLGDVATFSFYPGKNLGAYGDAGAITTSDIDLARRMRMIANHGRVAKYDHEFEGRNSRLDGMQAAILSVKLKHLDAWTNKRIALADRYLEVLSGFPELTLPIRKNWAKQVYHLFVVRTERRDELAKHLGDRGIQTGVHYPIALPKLPAYRKHPQAKEDMFACRSDRELLSLPIGEHMSNSDIDRVADAIGGFFPG</sequence>
<comment type="caution">
    <text evidence="6">The sequence shown here is derived from an EMBL/GenBank/DDBJ whole genome shotgun (WGS) entry which is preliminary data.</text>
</comment>
<proteinExistence type="inferred from homology"/>
<dbReference type="STRING" id="1566387.QV13_20655"/>
<dbReference type="SUPFAM" id="SSF53383">
    <property type="entry name" value="PLP-dependent transferases"/>
    <property type="match status" value="1"/>
</dbReference>
<dbReference type="Gene3D" id="3.40.640.10">
    <property type="entry name" value="Type I PLP-dependent aspartate aminotransferase-like (Major domain)"/>
    <property type="match status" value="1"/>
</dbReference>
<dbReference type="Gene3D" id="3.90.1150.10">
    <property type="entry name" value="Aspartate Aminotransferase, domain 1"/>
    <property type="match status" value="1"/>
</dbReference>
<dbReference type="InterPro" id="IPR000653">
    <property type="entry name" value="DegT/StrS_aminotransferase"/>
</dbReference>
<dbReference type="PANTHER" id="PTHR30244">
    <property type="entry name" value="TRANSAMINASE"/>
    <property type="match status" value="1"/>
</dbReference>
<accession>A0A1C2DJH9</accession>
<dbReference type="CDD" id="cd00616">
    <property type="entry name" value="AHBA_syn"/>
    <property type="match status" value="1"/>
</dbReference>
<dbReference type="InterPro" id="IPR015422">
    <property type="entry name" value="PyrdxlP-dep_Trfase_small"/>
</dbReference>
<dbReference type="PANTHER" id="PTHR30244:SF36">
    <property type="entry name" value="3-OXO-GLUCOSE-6-PHOSPHATE:GLUTAMATE AMINOTRANSFERASE"/>
    <property type="match status" value="1"/>
</dbReference>
<dbReference type="InterPro" id="IPR015424">
    <property type="entry name" value="PyrdxlP-dep_Trfase"/>
</dbReference>
<feature type="modified residue" description="N6-(pyridoxal phosphate)lysine" evidence="4">
    <location>
        <position position="185"/>
    </location>
</feature>
<evidence type="ECO:0000256" key="4">
    <source>
        <dbReference type="PIRSR" id="PIRSR000390-2"/>
    </source>
</evidence>
<dbReference type="AlphaFoldDB" id="A0A1C2DJH9"/>
<evidence type="ECO:0000313" key="6">
    <source>
        <dbReference type="EMBL" id="OCX14826.1"/>
    </source>
</evidence>
<dbReference type="GO" id="GO:0008483">
    <property type="term" value="F:transaminase activity"/>
    <property type="evidence" value="ECO:0007669"/>
    <property type="project" value="TreeGrafter"/>
</dbReference>
<evidence type="ECO:0000256" key="3">
    <source>
        <dbReference type="PIRSR" id="PIRSR000390-1"/>
    </source>
</evidence>
<dbReference type="Pfam" id="PF01041">
    <property type="entry name" value="DegT_DnrJ_EryC1"/>
    <property type="match status" value="1"/>
</dbReference>
<organism evidence="6 7">
    <name type="scientific">Mesorhizobium hungaricum</name>
    <dbReference type="NCBI Taxonomy" id="1566387"/>
    <lineage>
        <taxon>Bacteria</taxon>
        <taxon>Pseudomonadati</taxon>
        <taxon>Pseudomonadota</taxon>
        <taxon>Alphaproteobacteria</taxon>
        <taxon>Hyphomicrobiales</taxon>
        <taxon>Phyllobacteriaceae</taxon>
        <taxon>Mesorhizobium</taxon>
    </lineage>
</organism>
<protein>
    <submittedName>
        <fullName evidence="6">Erythromycin biosynthesis sensory transduction protein eryC1</fullName>
    </submittedName>
</protein>
<dbReference type="PIRSF" id="PIRSF000390">
    <property type="entry name" value="PLP_StrS"/>
    <property type="match status" value="1"/>
</dbReference>
<gene>
    <name evidence="6" type="ORF">QV13_20655</name>
</gene>
<feature type="active site" description="Proton acceptor" evidence="3">
    <location>
        <position position="185"/>
    </location>
</feature>
<evidence type="ECO:0000256" key="1">
    <source>
        <dbReference type="ARBA" id="ARBA00022898"/>
    </source>
</evidence>